<keyword evidence="1" id="KW-0812">Transmembrane</keyword>
<dbReference type="EMBL" id="CP088156">
    <property type="protein sequence ID" value="UFZ04298.1"/>
    <property type="molecule type" value="Genomic_DNA"/>
</dbReference>
<name>A0ABY3RB60_9BRAD</name>
<organism evidence="2 3">
    <name type="scientific">Bradyrhizobium ontarionense</name>
    <dbReference type="NCBI Taxonomy" id="2898149"/>
    <lineage>
        <taxon>Bacteria</taxon>
        <taxon>Pseudomonadati</taxon>
        <taxon>Pseudomonadota</taxon>
        <taxon>Alphaproteobacteria</taxon>
        <taxon>Hyphomicrobiales</taxon>
        <taxon>Nitrobacteraceae</taxon>
        <taxon>Bradyrhizobium</taxon>
    </lineage>
</organism>
<evidence type="ECO:0000256" key="1">
    <source>
        <dbReference type="SAM" id="Phobius"/>
    </source>
</evidence>
<protein>
    <submittedName>
        <fullName evidence="2">Phage holin family protein</fullName>
    </submittedName>
</protein>
<reference evidence="2" key="1">
    <citation type="journal article" date="2024" name="Antonie Van Leeuwenhoek">
        <title>Bradyrhizobium ontarionense sp. nov., a novel bacterial symbiont isolated from Aeschynomene indica (Indian jointvetch), harbours photosynthesis, nitrogen fixation and nitrous oxide (N2O) reductase genes.</title>
        <authorList>
            <person name="Bromfield E.S.P."/>
            <person name="Cloutier S."/>
        </authorList>
    </citation>
    <scope>NUCLEOTIDE SEQUENCE</scope>
    <source>
        <strain evidence="2">A19</strain>
    </source>
</reference>
<keyword evidence="1" id="KW-1133">Transmembrane helix</keyword>
<feature type="transmembrane region" description="Helical" evidence="1">
    <location>
        <begin position="32"/>
        <end position="57"/>
    </location>
</feature>
<keyword evidence="1" id="KW-0472">Membrane</keyword>
<proteinExistence type="predicted"/>
<dbReference type="Proteomes" id="UP001431010">
    <property type="component" value="Chromosome"/>
</dbReference>
<accession>A0ABY3RB60</accession>
<sequence length="167" mass="17888">MDTDNVIKHVRLLWRTDRVIADIRLRHLLVGLGLRAFAALIAVFGLLMFELAAYLALVQVTSAVVAAAALGASNFGIAAILLAFAARNPSGRELELANEIHSSSMDALQIEARSLQSRVSSVINHPLNNLIPLLIIPLATIIIRNLRSHDTPDTTSANSPTEGAPSP</sequence>
<keyword evidence="3" id="KW-1185">Reference proteome</keyword>
<feature type="transmembrane region" description="Helical" evidence="1">
    <location>
        <begin position="63"/>
        <end position="86"/>
    </location>
</feature>
<gene>
    <name evidence="2" type="ORF">LQG66_34795</name>
</gene>
<dbReference type="RefSeq" id="WP_231320351.1">
    <property type="nucleotide sequence ID" value="NZ_CP088156.1"/>
</dbReference>
<evidence type="ECO:0000313" key="2">
    <source>
        <dbReference type="EMBL" id="UFZ04298.1"/>
    </source>
</evidence>
<evidence type="ECO:0000313" key="3">
    <source>
        <dbReference type="Proteomes" id="UP001431010"/>
    </source>
</evidence>